<dbReference type="EMBL" id="QMFZ01000048">
    <property type="protein sequence ID" value="RBB33129.1"/>
    <property type="molecule type" value="Genomic_DNA"/>
</dbReference>
<keyword evidence="3" id="KW-1185">Reference proteome</keyword>
<organism evidence="2 3">
    <name type="scientific">Burkholderia reimsis</name>
    <dbReference type="NCBI Taxonomy" id="2234132"/>
    <lineage>
        <taxon>Bacteria</taxon>
        <taxon>Pseudomonadati</taxon>
        <taxon>Pseudomonadota</taxon>
        <taxon>Betaproteobacteria</taxon>
        <taxon>Burkholderiales</taxon>
        <taxon>Burkholderiaceae</taxon>
        <taxon>Burkholderia</taxon>
    </lineage>
</organism>
<dbReference type="GO" id="GO:0016853">
    <property type="term" value="F:isomerase activity"/>
    <property type="evidence" value="ECO:0007669"/>
    <property type="project" value="TreeGrafter"/>
</dbReference>
<evidence type="ECO:0000313" key="2">
    <source>
        <dbReference type="EMBL" id="RBB33129.1"/>
    </source>
</evidence>
<dbReference type="InterPro" id="IPR003719">
    <property type="entry name" value="Phenazine_PhzF-like"/>
</dbReference>
<comment type="similarity">
    <text evidence="1">Belongs to the PhzF family.</text>
</comment>
<proteinExistence type="inferred from homology"/>
<dbReference type="Gene3D" id="3.10.310.10">
    <property type="entry name" value="Diaminopimelate Epimerase, Chain A, domain 1"/>
    <property type="match status" value="2"/>
</dbReference>
<gene>
    <name evidence="2" type="ORF">DPV79_35915</name>
</gene>
<protein>
    <submittedName>
        <fullName evidence="2">PhzF family phenazine biosynthesis protein</fullName>
    </submittedName>
</protein>
<dbReference type="SUPFAM" id="SSF54506">
    <property type="entry name" value="Diaminopimelate epimerase-like"/>
    <property type="match status" value="1"/>
</dbReference>
<dbReference type="Pfam" id="PF02567">
    <property type="entry name" value="PhzC-PhzF"/>
    <property type="match status" value="1"/>
</dbReference>
<sequence>MIVDIVWWNLDGSEQSIESLKARVDDSTLARWSNVPGLREKHWIADEDRNRWGAIMLWDGERPPAHLLPPNDAQTLIGLPVAERLRFSVEASAASGEIAARMRALEPAASHANTHAAAPIHASHPVDYIVVDAFTRTPLEGNPVAVFLVDVPLPAERMQRIAREMNLSEVVFVMPPKQGGDVHVRIFTPVNELPFAGHPLLGTAVALRHVKAQDRFVFETGMGLVPFDVRSDAPGEAYVTMQQPIPTWTRFDRAGRLLEALGVEASVLPVEAYRNGPRHVFVTLPDASALSDVHPDHRALAEFEDMSAMCLAPAGDHWRCRMFSPAYGVVEDAATGSAAGPIAIHLARHGLISWGEPLHLLQGVEIRRPSHMHARVNGSEHGIEAVEVSGHGVVVARGRLGV</sequence>
<dbReference type="GeneID" id="56666724"/>
<evidence type="ECO:0000256" key="1">
    <source>
        <dbReference type="ARBA" id="ARBA00008270"/>
    </source>
</evidence>
<evidence type="ECO:0000313" key="3">
    <source>
        <dbReference type="Proteomes" id="UP000252458"/>
    </source>
</evidence>
<dbReference type="NCBIfam" id="TIGR00654">
    <property type="entry name" value="PhzF_family"/>
    <property type="match status" value="1"/>
</dbReference>
<dbReference type="PANTHER" id="PTHR13774">
    <property type="entry name" value="PHENAZINE BIOSYNTHESIS PROTEIN"/>
    <property type="match status" value="1"/>
</dbReference>
<comment type="caution">
    <text evidence="2">The sequence shown here is derived from an EMBL/GenBank/DDBJ whole genome shotgun (WGS) entry which is preliminary data.</text>
</comment>
<dbReference type="Proteomes" id="UP000252458">
    <property type="component" value="Unassembled WGS sequence"/>
</dbReference>
<name>A0A365QJ68_9BURK</name>
<dbReference type="GO" id="GO:0005737">
    <property type="term" value="C:cytoplasm"/>
    <property type="evidence" value="ECO:0007669"/>
    <property type="project" value="TreeGrafter"/>
</dbReference>
<reference evidence="2 3" key="1">
    <citation type="submission" date="2018-06" db="EMBL/GenBank/DDBJ databases">
        <title>Draft genome sequence of Burkholderia reimsis strain BE51 isolated from a French agricultural soil.</title>
        <authorList>
            <person name="Esmaeel Q."/>
        </authorList>
    </citation>
    <scope>NUCLEOTIDE SEQUENCE [LARGE SCALE GENOMIC DNA]</scope>
    <source>
        <strain evidence="2 3">BE51</strain>
    </source>
</reference>
<dbReference type="AlphaFoldDB" id="A0A365QJ68"/>
<dbReference type="PANTHER" id="PTHR13774:SF32">
    <property type="entry name" value="ANTISENSE-ENHANCING SEQUENCE 1"/>
    <property type="match status" value="1"/>
</dbReference>
<dbReference type="Gene3D" id="3.30.70.100">
    <property type="match status" value="1"/>
</dbReference>
<dbReference type="RefSeq" id="WP_081064803.1">
    <property type="nucleotide sequence ID" value="NZ_QMFZ01000048.1"/>
</dbReference>
<accession>A0A365QJ68</accession>